<protein>
    <submittedName>
        <fullName evidence="2">Phlebovirus glycoprotein G2 fusion domain-containing protein</fullName>
    </submittedName>
</protein>
<sequence>MAKLIKSLIFKCIRFCLKGVTRSQRHNNEDIPPESPPPARHNPFLYVPRPTETVINLGIIMCLIGAVTACSDVVSLSAIQESCLMESTGLSCTFNQQTLLSLSPHGQTSCLLLKNNRDENIGMVTLNVAKVAAYCKPHTLYFTREYIIKSKSSKRCRSAGSCHDSNCEETDLQTKISELNGEANDSPGYTYCAASCGCITCSCFYCSPGCLFWRTYAIPKSEKIYEVFSCSSWEQRIKMDMVVKV</sequence>
<dbReference type="Proteomes" id="UP000887579">
    <property type="component" value="Unplaced"/>
</dbReference>
<accession>A0AC34GHF8</accession>
<organism evidence="1 2">
    <name type="scientific">Panagrolaimus sp. ES5</name>
    <dbReference type="NCBI Taxonomy" id="591445"/>
    <lineage>
        <taxon>Eukaryota</taxon>
        <taxon>Metazoa</taxon>
        <taxon>Ecdysozoa</taxon>
        <taxon>Nematoda</taxon>
        <taxon>Chromadorea</taxon>
        <taxon>Rhabditida</taxon>
        <taxon>Tylenchina</taxon>
        <taxon>Panagrolaimomorpha</taxon>
        <taxon>Panagrolaimoidea</taxon>
        <taxon>Panagrolaimidae</taxon>
        <taxon>Panagrolaimus</taxon>
    </lineage>
</organism>
<dbReference type="WBParaSite" id="ES5_v2.g29096.t1">
    <property type="protein sequence ID" value="ES5_v2.g29096.t1"/>
    <property type="gene ID" value="ES5_v2.g29096"/>
</dbReference>
<evidence type="ECO:0000313" key="2">
    <source>
        <dbReference type="WBParaSite" id="ES5_v2.g29096.t1"/>
    </source>
</evidence>
<proteinExistence type="predicted"/>
<name>A0AC34GHF8_9BILA</name>
<reference evidence="2" key="1">
    <citation type="submission" date="2022-11" db="UniProtKB">
        <authorList>
            <consortium name="WormBaseParasite"/>
        </authorList>
    </citation>
    <scope>IDENTIFICATION</scope>
</reference>
<evidence type="ECO:0000313" key="1">
    <source>
        <dbReference type="Proteomes" id="UP000887579"/>
    </source>
</evidence>